<feature type="binding site" evidence="5">
    <location>
        <position position="160"/>
    </location>
    <ligand>
        <name>AMP</name>
        <dbReference type="ChEBI" id="CHEBI:456215"/>
    </ligand>
</feature>
<dbReference type="EMBL" id="CP014671">
    <property type="protein sequence ID" value="ANX04262.1"/>
    <property type="molecule type" value="Genomic_DNA"/>
</dbReference>
<keyword evidence="1 5" id="KW-0808">Transferase</keyword>
<dbReference type="InterPro" id="IPR006259">
    <property type="entry name" value="Adenyl_kin_sub"/>
</dbReference>
<dbReference type="Gene3D" id="3.40.50.300">
    <property type="entry name" value="P-loop containing nucleotide triphosphate hydrolases"/>
    <property type="match status" value="1"/>
</dbReference>
<feature type="binding site" evidence="5">
    <location>
        <position position="31"/>
    </location>
    <ligand>
        <name>AMP</name>
        <dbReference type="ChEBI" id="CHEBI:456215"/>
    </ligand>
</feature>
<feature type="binding site" evidence="5">
    <location>
        <begin position="10"/>
        <end position="15"/>
    </location>
    <ligand>
        <name>ATP</name>
        <dbReference type="ChEBI" id="CHEBI:30616"/>
    </ligand>
</feature>
<dbReference type="InterPro" id="IPR000850">
    <property type="entry name" value="Adenylat/UMP-CMP_kin"/>
</dbReference>
<dbReference type="AlphaFoldDB" id="A0A1B1YU51"/>
<comment type="catalytic activity">
    <reaction evidence="5 7">
        <text>AMP + ATP = 2 ADP</text>
        <dbReference type="Rhea" id="RHEA:12973"/>
        <dbReference type="ChEBI" id="CHEBI:30616"/>
        <dbReference type="ChEBI" id="CHEBI:456215"/>
        <dbReference type="ChEBI" id="CHEBI:456216"/>
        <dbReference type="EC" id="2.7.4.3"/>
    </reaction>
</comment>
<dbReference type="RefSeq" id="WP_068804294.1">
    <property type="nucleotide sequence ID" value="NZ_CP014671.1"/>
</dbReference>
<keyword evidence="4 5" id="KW-0418">Kinase</keyword>
<comment type="similarity">
    <text evidence="5 6">Belongs to the adenylate kinase family.</text>
</comment>
<dbReference type="GO" id="GO:0044209">
    <property type="term" value="P:AMP salvage"/>
    <property type="evidence" value="ECO:0007669"/>
    <property type="project" value="UniProtKB-UniRule"/>
</dbReference>
<evidence type="ECO:0000259" key="8">
    <source>
        <dbReference type="Pfam" id="PF05191"/>
    </source>
</evidence>
<dbReference type="PANTHER" id="PTHR23359">
    <property type="entry name" value="NUCLEOTIDE KINASE"/>
    <property type="match status" value="1"/>
</dbReference>
<dbReference type="Proteomes" id="UP000092952">
    <property type="component" value="Chromosome"/>
</dbReference>
<evidence type="ECO:0000256" key="5">
    <source>
        <dbReference type="HAMAP-Rule" id="MF_00235"/>
    </source>
</evidence>
<dbReference type="PROSITE" id="PS00113">
    <property type="entry name" value="ADENYLATE_KINASE"/>
    <property type="match status" value="1"/>
</dbReference>
<feature type="binding site" evidence="5">
    <location>
        <begin position="57"/>
        <end position="59"/>
    </location>
    <ligand>
        <name>AMP</name>
        <dbReference type="ChEBI" id="CHEBI:456215"/>
    </ligand>
</feature>
<keyword evidence="3 5" id="KW-0547">Nucleotide-binding</keyword>
<dbReference type="InterPro" id="IPR007862">
    <property type="entry name" value="Adenylate_kinase_lid-dom"/>
</dbReference>
<comment type="function">
    <text evidence="5">Catalyzes the reversible transfer of the terminal phosphate group between ATP and AMP. Plays an important role in cellular energy homeostasis and in adenine nucleotide metabolism.</text>
</comment>
<dbReference type="NCBIfam" id="NF011100">
    <property type="entry name" value="PRK14527.1"/>
    <property type="match status" value="1"/>
</dbReference>
<dbReference type="SUPFAM" id="SSF52540">
    <property type="entry name" value="P-loop containing nucleoside triphosphate hydrolases"/>
    <property type="match status" value="1"/>
</dbReference>
<dbReference type="STRING" id="1810504.PG2T_08790"/>
<accession>A0A1B1YU51</accession>
<feature type="binding site" evidence="5">
    <location>
        <begin position="85"/>
        <end position="88"/>
    </location>
    <ligand>
        <name>AMP</name>
        <dbReference type="ChEBI" id="CHEBI:456215"/>
    </ligand>
</feature>
<dbReference type="CDD" id="cd01428">
    <property type="entry name" value="ADK"/>
    <property type="match status" value="1"/>
</dbReference>
<feature type="binding site" evidence="5">
    <location>
        <position position="199"/>
    </location>
    <ligand>
        <name>ATP</name>
        <dbReference type="ChEBI" id="CHEBI:30616"/>
    </ligand>
</feature>
<dbReference type="EC" id="2.7.4.3" evidence="5 7"/>
<evidence type="ECO:0000256" key="4">
    <source>
        <dbReference type="ARBA" id="ARBA00022777"/>
    </source>
</evidence>
<dbReference type="NCBIfam" id="TIGR01351">
    <property type="entry name" value="adk"/>
    <property type="match status" value="1"/>
</dbReference>
<dbReference type="GO" id="GO:0005524">
    <property type="term" value="F:ATP binding"/>
    <property type="evidence" value="ECO:0007669"/>
    <property type="project" value="UniProtKB-UniRule"/>
</dbReference>
<feature type="binding site" evidence="5">
    <location>
        <position position="150"/>
    </location>
    <ligand>
        <name>Zn(2+)</name>
        <dbReference type="ChEBI" id="CHEBI:29105"/>
        <note>structural</note>
    </ligand>
</feature>
<reference evidence="10" key="1">
    <citation type="submission" date="2016-03" db="EMBL/GenBank/DDBJ databases">
        <title>Complete genome sequence of Solimmundus cernigliae, representing a novel lineage of polycyclic aromatic hydrocarbon degraders within the Gammaproteobacteria.</title>
        <authorList>
            <person name="Singleton D.R."/>
            <person name="Dickey A.N."/>
            <person name="Scholl E.H."/>
            <person name="Wright F.A."/>
            <person name="Aitken M.D."/>
        </authorList>
    </citation>
    <scope>NUCLEOTIDE SEQUENCE [LARGE SCALE GENOMIC DNA]</scope>
    <source>
        <strain evidence="10">TR3.2</strain>
    </source>
</reference>
<dbReference type="InterPro" id="IPR036193">
    <property type="entry name" value="ADK_active_lid_dom_sf"/>
</dbReference>
<feature type="binding site" evidence="5">
    <location>
        <position position="153"/>
    </location>
    <ligand>
        <name>Zn(2+)</name>
        <dbReference type="ChEBI" id="CHEBI:29105"/>
        <note>structural</note>
    </ligand>
</feature>
<dbReference type="KEGG" id="gbi:PG2T_08790"/>
<dbReference type="PRINTS" id="PR00094">
    <property type="entry name" value="ADENYLTKNASE"/>
</dbReference>
<feature type="region of interest" description="LID" evidence="5">
    <location>
        <begin position="126"/>
        <end position="163"/>
    </location>
</feature>
<comment type="domain">
    <text evidence="5">Consists of three domains, a large central CORE domain and two small peripheral domains, NMPbind and LID, which undergo movements during catalysis. The LID domain closes over the site of phosphoryl transfer upon ATP binding. Assembling and dissambling the active center during each catalytic cycle provides an effective means to prevent ATP hydrolysis. Some bacteria have evolved a zinc-coordinating structure that stabilizes the LID domain.</text>
</comment>
<evidence type="ECO:0000313" key="9">
    <source>
        <dbReference type="EMBL" id="ANX04262.1"/>
    </source>
</evidence>
<comment type="subunit">
    <text evidence="5 7">Monomer.</text>
</comment>
<dbReference type="InParanoid" id="A0A1B1YU51"/>
<keyword evidence="5" id="KW-0862">Zinc</keyword>
<comment type="subcellular location">
    <subcellularLocation>
        <location evidence="5 7">Cytoplasm</location>
    </subcellularLocation>
</comment>
<evidence type="ECO:0000256" key="6">
    <source>
        <dbReference type="RuleBase" id="RU003330"/>
    </source>
</evidence>
<feature type="binding site" evidence="5">
    <location>
        <begin position="136"/>
        <end position="137"/>
    </location>
    <ligand>
        <name>ATP</name>
        <dbReference type="ChEBI" id="CHEBI:30616"/>
    </ligand>
</feature>
<dbReference type="Pfam" id="PF00406">
    <property type="entry name" value="ADK"/>
    <property type="match status" value="1"/>
</dbReference>
<feature type="domain" description="Adenylate kinase active site lid" evidence="8">
    <location>
        <begin position="127"/>
        <end position="162"/>
    </location>
</feature>
<evidence type="ECO:0000256" key="3">
    <source>
        <dbReference type="ARBA" id="ARBA00022741"/>
    </source>
</evidence>
<comment type="pathway">
    <text evidence="5">Purine metabolism; AMP biosynthesis via salvage pathway; AMP from ADP: step 1/1.</text>
</comment>
<sequence>MRVVMLGAPGSGKGTQAKQLVQTYGVPQLSTGDLLRAAVKAASPVGLRAKAAMDAGKLVSDDIVLGLIEERLDGPQGLRDFILDGFPRNLAQAEALGALLNRLGLPLQAAILIDVSAEELKRRIAGRRTCRDCGAIYNVYTAPSATEGVCDLCDGETFQRSDDNETTVAQRLATYEAETAPLIGYYRERGLLHSVPGEQPVEAIFAALRAIVDGLA</sequence>
<dbReference type="GO" id="GO:0004017">
    <property type="term" value="F:AMP kinase activity"/>
    <property type="evidence" value="ECO:0007669"/>
    <property type="project" value="UniProtKB-UniRule"/>
</dbReference>
<feature type="binding site" evidence="5">
    <location>
        <position position="133"/>
    </location>
    <ligand>
        <name>Zn(2+)</name>
        <dbReference type="ChEBI" id="CHEBI:29105"/>
        <note>structural</note>
    </ligand>
</feature>
<keyword evidence="5" id="KW-0963">Cytoplasm</keyword>
<evidence type="ECO:0000256" key="2">
    <source>
        <dbReference type="ARBA" id="ARBA00022727"/>
    </source>
</evidence>
<keyword evidence="2 5" id="KW-0545">Nucleotide biosynthesis</keyword>
<proteinExistence type="inferred from homology"/>
<dbReference type="InterPro" id="IPR033690">
    <property type="entry name" value="Adenylat_kinase_CS"/>
</dbReference>
<dbReference type="NCBIfam" id="NF001380">
    <property type="entry name" value="PRK00279.1-2"/>
    <property type="match status" value="1"/>
</dbReference>
<dbReference type="OrthoDB" id="9805030at2"/>
<keyword evidence="5" id="KW-0479">Metal-binding</keyword>
<dbReference type="NCBIfam" id="NF001381">
    <property type="entry name" value="PRK00279.1-3"/>
    <property type="match status" value="1"/>
</dbReference>
<dbReference type="SUPFAM" id="SSF57774">
    <property type="entry name" value="Microbial and mitochondrial ADK, insert 'zinc finger' domain"/>
    <property type="match status" value="1"/>
</dbReference>
<gene>
    <name evidence="5" type="primary">adk</name>
    <name evidence="9" type="ORF">PG2T_08790</name>
</gene>
<evidence type="ECO:0000256" key="1">
    <source>
        <dbReference type="ARBA" id="ARBA00022679"/>
    </source>
</evidence>
<dbReference type="Pfam" id="PF05191">
    <property type="entry name" value="ADK_lid"/>
    <property type="match status" value="1"/>
</dbReference>
<keyword evidence="10" id="KW-1185">Reference proteome</keyword>
<dbReference type="InterPro" id="IPR027417">
    <property type="entry name" value="P-loop_NTPase"/>
</dbReference>
<evidence type="ECO:0000313" key="10">
    <source>
        <dbReference type="Proteomes" id="UP000092952"/>
    </source>
</evidence>
<feature type="region of interest" description="NMP" evidence="5">
    <location>
        <begin position="30"/>
        <end position="59"/>
    </location>
</feature>
<dbReference type="FunCoup" id="A0A1B1YU51">
    <property type="interactions" value="594"/>
</dbReference>
<protein>
    <recommendedName>
        <fullName evidence="5 7">Adenylate kinase</fullName>
        <shortName evidence="5">AK</shortName>
        <ecNumber evidence="5 7">2.7.4.3</ecNumber>
    </recommendedName>
    <alternativeName>
        <fullName evidence="5">ATP-AMP transphosphorylase</fullName>
    </alternativeName>
    <alternativeName>
        <fullName evidence="5">ATP:AMP phosphotransferase</fullName>
    </alternativeName>
    <alternativeName>
        <fullName evidence="5">Adenylate monophosphate kinase</fullName>
    </alternativeName>
</protein>
<feature type="binding site" evidence="5">
    <location>
        <position position="130"/>
    </location>
    <ligand>
        <name>Zn(2+)</name>
        <dbReference type="ChEBI" id="CHEBI:29105"/>
        <note>structural</note>
    </ligand>
</feature>
<dbReference type="UniPathway" id="UPA00588">
    <property type="reaction ID" value="UER00649"/>
</dbReference>
<feature type="binding site" evidence="5">
    <location>
        <position position="36"/>
    </location>
    <ligand>
        <name>AMP</name>
        <dbReference type="ChEBI" id="CHEBI:456215"/>
    </ligand>
</feature>
<name>A0A1B1YU51_9GAMM</name>
<keyword evidence="5 7" id="KW-0067">ATP-binding</keyword>
<evidence type="ECO:0000256" key="7">
    <source>
        <dbReference type="RuleBase" id="RU003331"/>
    </source>
</evidence>
<feature type="binding site" evidence="5">
    <location>
        <position position="171"/>
    </location>
    <ligand>
        <name>AMP</name>
        <dbReference type="ChEBI" id="CHEBI:456215"/>
    </ligand>
</feature>
<organism evidence="9 10">
    <name type="scientific">Immundisolibacter cernigliae</name>
    <dbReference type="NCBI Taxonomy" id="1810504"/>
    <lineage>
        <taxon>Bacteria</taxon>
        <taxon>Pseudomonadati</taxon>
        <taxon>Pseudomonadota</taxon>
        <taxon>Gammaproteobacteria</taxon>
        <taxon>Immundisolibacterales</taxon>
        <taxon>Immundisolibacteraceae</taxon>
        <taxon>Immundisolibacter</taxon>
    </lineage>
</organism>
<dbReference type="FunFam" id="3.40.50.300:FF:000106">
    <property type="entry name" value="Adenylate kinase mitochondrial"/>
    <property type="match status" value="1"/>
</dbReference>
<feature type="binding site" evidence="5">
    <location>
        <position position="92"/>
    </location>
    <ligand>
        <name>AMP</name>
        <dbReference type="ChEBI" id="CHEBI:456215"/>
    </ligand>
</feature>
<feature type="binding site" evidence="5">
    <location>
        <position position="127"/>
    </location>
    <ligand>
        <name>ATP</name>
        <dbReference type="ChEBI" id="CHEBI:30616"/>
    </ligand>
</feature>
<dbReference type="GO" id="GO:0008270">
    <property type="term" value="F:zinc ion binding"/>
    <property type="evidence" value="ECO:0007669"/>
    <property type="project" value="UniProtKB-UniRule"/>
</dbReference>
<dbReference type="GO" id="GO:0005737">
    <property type="term" value="C:cytoplasm"/>
    <property type="evidence" value="ECO:0007669"/>
    <property type="project" value="UniProtKB-SubCell"/>
</dbReference>
<dbReference type="HAMAP" id="MF_00235">
    <property type="entry name" value="Adenylate_kinase_Adk"/>
    <property type="match status" value="1"/>
</dbReference>